<evidence type="ECO:0000313" key="3">
    <source>
        <dbReference type="EMBL" id="MDN3687248.1"/>
    </source>
</evidence>
<organism evidence="3 4">
    <name type="scientific">Cyclobacterium jeungdonense</name>
    <dbReference type="NCBI Taxonomy" id="708087"/>
    <lineage>
        <taxon>Bacteria</taxon>
        <taxon>Pseudomonadati</taxon>
        <taxon>Bacteroidota</taxon>
        <taxon>Cytophagia</taxon>
        <taxon>Cytophagales</taxon>
        <taxon>Cyclobacteriaceae</taxon>
        <taxon>Cyclobacterium</taxon>
    </lineage>
</organism>
<keyword evidence="4" id="KW-1185">Reference proteome</keyword>
<comment type="caution">
    <text evidence="3">The sequence shown here is derived from an EMBL/GenBank/DDBJ whole genome shotgun (WGS) entry which is preliminary data.</text>
</comment>
<name>A0ABT8C395_9BACT</name>
<feature type="coiled-coil region" evidence="1">
    <location>
        <begin position="1112"/>
        <end position="1179"/>
    </location>
</feature>
<evidence type="ECO:0000256" key="2">
    <source>
        <dbReference type="SAM" id="MobiDB-lite"/>
    </source>
</evidence>
<feature type="region of interest" description="Disordered" evidence="2">
    <location>
        <begin position="1263"/>
        <end position="1283"/>
    </location>
</feature>
<protein>
    <submittedName>
        <fullName evidence="3">Uncharacterized protein</fullName>
    </submittedName>
</protein>
<feature type="compositionally biased region" description="Basic and acidic residues" evidence="2">
    <location>
        <begin position="746"/>
        <end position="755"/>
    </location>
</feature>
<sequence>MQPKLKNVTPMELTVRLSYGTISNALKIDLKPFNTEVLDLPDGLLQSNESKVTAHIYNKLPQFEIGLIKFHPARPLVIIDSNCLHSYRFQEKDLLFYPVDLLSLYDIRNSFTTTFRKDTPFGIWLFNQLSPQVQSNLGKDGSGFAGPNSSTNKQHFLDDLNRLLHGPLLFDHERFSKSNIRLREDTKLALSRKPEGINLVLLNRMLLEDTYPSGFKKFSPFHPSRELKVVNNTPNFVQLYRDRQNEHVTTIPGFRTQNTFSEVSRVGETYRAETRKYGEKKFTVSGINNEALFTIEPTTSQDESPAFDIAMPIALSLQVSFVNKARRYVILYRKGAQGNEIPVTAPLAPNEVYSVVSLVGELYTVRGSFTGELLSVFLINSDINSPLVIDANFKEERGKEFPLPSPVPEIPTLTVIASDREKPNPRAKNYILISVKENHARRQFNTLKNLPTRTIKISGVELIWDLLNNESGLMNYQGEHVTDIESLEIFADRVVISSPLRFPGTEVRIFARELKFEGEGKIDTTPMAYKAQASSQYKTKEGKPADKNNNPTYRAADGLHGESGGDIHLYVKHIKLPDEKKRLITRGTQGQQAEAGGLQAYRQGSPDQPATDQAKNLTTTVTSPLILEHFKKIQYYDVQKNYRWPGEVRHPNEIQEKGKQLFPDEGGNITYLKLVTFIEKPFLWNEQVLWLPDGETHNRLGPHSPIGKELETVEKGPSTPRRPGDGEDAYPGGQPGDGGQGGKIHSTFDPERLLDISDCAGGEAGLPTQPVKGGTKGSPVPAYSVEMVIVNYDDAIAADRKPYLRLTNVTAKDGKDAPEKLAAPGLAGEIVTRENTYGWMHPNTFDAVLACAKDAYRNGHREFAAALLDPYYAELKHVSSQLDKQHPERLTSKEKIRIAELANRLPVLEGLRIRLLNNLDYYGNPPGWLPRLKVLSNFEIFQSVRKISSKLLYYSLNMNDKYETLENRGELALQTQKVLEEEIKISEGRLKDAFTELAIAIQDLEKVSEFVKEKSTEIEYLKNWALQDAQQRVQEQRIFRGVMKLIGGLMSAIPVGQPYLGLAGGITSQIGDFSWTKPNEIPDQIIGTINGISATTSSFLKDNKDLIIADRVKGLQKDLKTQEGDKETLEERIQKAKGSITIKEEEIQKIKDTWKASNKEEIDENKKNLEELKEYLSKEKDFFMLSDAEKAKQAADLQRLKDWSEQGDIKAIVAYQNGLAKTIEVLEKNANEEKTGELQKKFDALKKHRTTVESLDKSVKAVTAKQEATEQEKQRKETEMGKTVDRLQRIAEGIPKITQAVAGLMTPTTVGDPEVVDLAKSILTSEKKEDYEKLIHEFQLESAKQKAALTRLESVQHTISTNVAGITESLTQLNGLSQTRQSMDASLDVRVKRYLKDMQERARDGLRWAIYNFVMAYRYEKLSDVNDTLYNLDTMVTALRKVKGDDKNIWELDYEKFHEVENVVMNNEFLKLFQQCINELQHKGKAKKNSLVFRFNETQCESLRRNGTITFNLVRDFDVFSWKYREARIMDLDVTDKNIDLDLPKGSNGLIIHFKHSGSSVILKDEQYYWFDSGTDEPISWGFTYNPSEDNKVTKDEKGDDSELLNNFLKAAGGTTKIDYLEYYPSLFGDITISINSSDKQWQPERITKINNLSFTVTYLSTGVK</sequence>
<dbReference type="RefSeq" id="WP_163384130.1">
    <property type="nucleotide sequence ID" value="NZ_JAUFQS010000004.1"/>
</dbReference>
<evidence type="ECO:0000256" key="1">
    <source>
        <dbReference type="SAM" id="Coils"/>
    </source>
</evidence>
<proteinExistence type="predicted"/>
<keyword evidence="1" id="KW-0175">Coiled coil</keyword>
<dbReference type="Proteomes" id="UP001236663">
    <property type="component" value="Unassembled WGS sequence"/>
</dbReference>
<dbReference type="EMBL" id="JAUFQS010000004">
    <property type="protein sequence ID" value="MDN3687248.1"/>
    <property type="molecule type" value="Genomic_DNA"/>
</dbReference>
<feature type="compositionally biased region" description="Basic and acidic residues" evidence="2">
    <location>
        <begin position="1267"/>
        <end position="1283"/>
    </location>
</feature>
<evidence type="ECO:0000313" key="4">
    <source>
        <dbReference type="Proteomes" id="UP001236663"/>
    </source>
</evidence>
<reference evidence="4" key="1">
    <citation type="journal article" date="2019" name="Int. J. Syst. Evol. Microbiol.">
        <title>The Global Catalogue of Microorganisms (GCM) 10K type strain sequencing project: providing services to taxonomists for standard genome sequencing and annotation.</title>
        <authorList>
            <consortium name="The Broad Institute Genomics Platform"/>
            <consortium name="The Broad Institute Genome Sequencing Center for Infectious Disease"/>
            <person name="Wu L."/>
            <person name="Ma J."/>
        </authorList>
    </citation>
    <scope>NUCLEOTIDE SEQUENCE [LARGE SCALE GENOMIC DNA]</scope>
    <source>
        <strain evidence="4">CECT 7706</strain>
    </source>
</reference>
<accession>A0ABT8C395</accession>
<feature type="region of interest" description="Disordered" evidence="2">
    <location>
        <begin position="697"/>
        <end position="777"/>
    </location>
</feature>
<gene>
    <name evidence="3" type="ORF">QWZ15_05375</name>
</gene>
<feature type="compositionally biased region" description="Gly residues" evidence="2">
    <location>
        <begin position="733"/>
        <end position="742"/>
    </location>
</feature>